<dbReference type="Proteomes" id="UP000567293">
    <property type="component" value="Unassembled WGS sequence"/>
</dbReference>
<dbReference type="InterPro" id="IPR006311">
    <property type="entry name" value="TAT_signal"/>
</dbReference>
<dbReference type="AlphaFoldDB" id="A0A7V8NMJ7"/>
<dbReference type="PROSITE" id="PS51318">
    <property type="entry name" value="TAT"/>
    <property type="match status" value="1"/>
</dbReference>
<feature type="non-terminal residue" evidence="3">
    <location>
        <position position="90"/>
    </location>
</feature>
<proteinExistence type="predicted"/>
<evidence type="ECO:0000256" key="1">
    <source>
        <dbReference type="SAM" id="MobiDB-lite"/>
    </source>
</evidence>
<keyword evidence="2" id="KW-0732">Signal</keyword>
<comment type="caution">
    <text evidence="3">The sequence shown here is derived from an EMBL/GenBank/DDBJ whole genome shotgun (WGS) entry which is preliminary data.</text>
</comment>
<feature type="region of interest" description="Disordered" evidence="1">
    <location>
        <begin position="32"/>
        <end position="66"/>
    </location>
</feature>
<feature type="signal peptide" evidence="2">
    <location>
        <begin position="1"/>
        <end position="32"/>
    </location>
</feature>
<feature type="chain" id="PRO_5030793774" evidence="2">
    <location>
        <begin position="33"/>
        <end position="90"/>
    </location>
</feature>
<evidence type="ECO:0000256" key="2">
    <source>
        <dbReference type="SAM" id="SignalP"/>
    </source>
</evidence>
<gene>
    <name evidence="3" type="ORF">HRJ53_03795</name>
</gene>
<evidence type="ECO:0000313" key="4">
    <source>
        <dbReference type="Proteomes" id="UP000567293"/>
    </source>
</evidence>
<dbReference type="EMBL" id="JACDQQ010000372">
    <property type="protein sequence ID" value="MBA0084097.1"/>
    <property type="molecule type" value="Genomic_DNA"/>
</dbReference>
<reference evidence="3" key="1">
    <citation type="submission" date="2020-06" db="EMBL/GenBank/DDBJ databases">
        <title>Legume-microbial interactions unlock mineral nutrients during tropical forest succession.</title>
        <authorList>
            <person name="Epihov D.Z."/>
        </authorList>
    </citation>
    <scope>NUCLEOTIDE SEQUENCE [LARGE SCALE GENOMIC DNA]</scope>
    <source>
        <strain evidence="3">Pan2503</strain>
    </source>
</reference>
<protein>
    <submittedName>
        <fullName evidence="3">Uncharacterized protein</fullName>
    </submittedName>
</protein>
<evidence type="ECO:0000313" key="3">
    <source>
        <dbReference type="EMBL" id="MBA0084097.1"/>
    </source>
</evidence>
<keyword evidence="4" id="KW-1185">Reference proteome</keyword>
<name>A0A7V8NMJ7_9BACT</name>
<sequence length="90" mass="9586">MNNRRSMIHGLRTSAALAALLSLKLAAAPAFAQQAAARDPAEPPEGKPQVKSLPRPPGAVARQSVDEKSMRTLIHDLVSCGTRLTLSSWT</sequence>
<accession>A0A7V8NMJ7</accession>
<organism evidence="3 4">
    <name type="scientific">Candidatus Acidiferrum panamense</name>
    <dbReference type="NCBI Taxonomy" id="2741543"/>
    <lineage>
        <taxon>Bacteria</taxon>
        <taxon>Pseudomonadati</taxon>
        <taxon>Acidobacteriota</taxon>
        <taxon>Terriglobia</taxon>
        <taxon>Candidatus Acidiferrales</taxon>
        <taxon>Candidatus Acidiferrum</taxon>
    </lineage>
</organism>